<keyword evidence="9 11" id="KW-0648">Protein biosynthesis</keyword>
<evidence type="ECO:0000256" key="7">
    <source>
        <dbReference type="ARBA" id="ARBA00022768"/>
    </source>
</evidence>
<evidence type="ECO:0000256" key="6">
    <source>
        <dbReference type="ARBA" id="ARBA00022640"/>
    </source>
</evidence>
<dbReference type="GO" id="GO:0003723">
    <property type="term" value="F:RNA binding"/>
    <property type="evidence" value="ECO:0007669"/>
    <property type="project" value="UniProtKB-KW"/>
</dbReference>
<dbReference type="Gene3D" id="2.30.30.30">
    <property type="match status" value="1"/>
</dbReference>
<dbReference type="GO" id="GO:0045901">
    <property type="term" value="P:positive regulation of translational elongation"/>
    <property type="evidence" value="ECO:0007669"/>
    <property type="project" value="UniProtKB-UniRule"/>
</dbReference>
<gene>
    <name evidence="13" type="ORF">BSP0115_LOCUS13462</name>
</gene>
<dbReference type="NCBIfam" id="TIGR00037">
    <property type="entry name" value="eIF_5A"/>
    <property type="match status" value="1"/>
</dbReference>
<evidence type="ECO:0000259" key="12">
    <source>
        <dbReference type="SMART" id="SM01376"/>
    </source>
</evidence>
<keyword evidence="7" id="KW-0251">Elongation factor</keyword>
<dbReference type="InterPro" id="IPR048670">
    <property type="entry name" value="IF5A-like_N"/>
</dbReference>
<evidence type="ECO:0000313" key="13">
    <source>
        <dbReference type="EMBL" id="CAD8920200.1"/>
    </source>
</evidence>
<dbReference type="GO" id="GO:0043022">
    <property type="term" value="F:ribosome binding"/>
    <property type="evidence" value="ECO:0007669"/>
    <property type="project" value="UniProtKB-UniRule"/>
</dbReference>
<dbReference type="PANTHER" id="PTHR11673">
    <property type="entry name" value="TRANSLATION INITIATION FACTOR 5A FAMILY MEMBER"/>
    <property type="match status" value="1"/>
</dbReference>
<sequence length="156" mass="16705">MADEGKTDSGASLTYPIRAGEVKKGGHVCIKGKPCKVIEITTSKTGKHGHAKANITALDIFTGNKLVDICPTSHNMEAPFVTRTEYMLTDVGEEGYLSLMDDEGNMKEDLKMPEGQLGEDIMKAFKAAEEDGSEVTCAVVSAMGQEAVLAYNTRTA</sequence>
<dbReference type="Pfam" id="PF01287">
    <property type="entry name" value="eIF-5a"/>
    <property type="match status" value="1"/>
</dbReference>
<dbReference type="InterPro" id="IPR019769">
    <property type="entry name" value="Trans_elong_IF5A_hypusine_site"/>
</dbReference>
<keyword evidence="6" id="KW-0934">Plastid</keyword>
<dbReference type="GO" id="GO:0009507">
    <property type="term" value="C:chloroplast"/>
    <property type="evidence" value="ECO:0007669"/>
    <property type="project" value="UniProtKB-SubCell"/>
</dbReference>
<evidence type="ECO:0000256" key="9">
    <source>
        <dbReference type="ARBA" id="ARBA00022917"/>
    </source>
</evidence>
<accession>A0A7S1GB90</accession>
<keyword evidence="8" id="KW-0694">RNA-binding</keyword>
<protein>
    <recommendedName>
        <fullName evidence="11">Eukaryotic translation initiation factor 5A</fullName>
        <shortName evidence="11">eIF-5A</shortName>
    </recommendedName>
</protein>
<evidence type="ECO:0000256" key="11">
    <source>
        <dbReference type="RuleBase" id="RU362005"/>
    </source>
</evidence>
<proteinExistence type="inferred from homology"/>
<dbReference type="PIRSF" id="PIRSF003025">
    <property type="entry name" value="eIF5A"/>
    <property type="match status" value="1"/>
</dbReference>
<dbReference type="SUPFAM" id="SSF50104">
    <property type="entry name" value="Translation proteins SH3-like domain"/>
    <property type="match status" value="1"/>
</dbReference>
<dbReference type="Gene3D" id="2.40.50.140">
    <property type="entry name" value="Nucleic acid-binding proteins"/>
    <property type="match status" value="1"/>
</dbReference>
<dbReference type="GO" id="GO:0003746">
    <property type="term" value="F:translation elongation factor activity"/>
    <property type="evidence" value="ECO:0007669"/>
    <property type="project" value="UniProtKB-UniRule"/>
</dbReference>
<dbReference type="SUPFAM" id="SSF50249">
    <property type="entry name" value="Nucleic acid-binding proteins"/>
    <property type="match status" value="1"/>
</dbReference>
<comment type="similarity">
    <text evidence="3 11">Belongs to the eIF-5A family.</text>
</comment>
<evidence type="ECO:0000256" key="1">
    <source>
        <dbReference type="ARBA" id="ARBA00004229"/>
    </source>
</evidence>
<dbReference type="InterPro" id="IPR001884">
    <property type="entry name" value="IF5A-like"/>
</dbReference>
<dbReference type="FunFam" id="2.30.30.30:FF:000007">
    <property type="entry name" value="Eukaryotic translation initiation factor 5A"/>
    <property type="match status" value="1"/>
</dbReference>
<dbReference type="CDD" id="cd04468">
    <property type="entry name" value="S1_eIF5A"/>
    <property type="match status" value="1"/>
</dbReference>
<evidence type="ECO:0000256" key="4">
    <source>
        <dbReference type="ARBA" id="ARBA00022490"/>
    </source>
</evidence>
<dbReference type="InterPro" id="IPR020189">
    <property type="entry name" value="IF5A_C"/>
</dbReference>
<dbReference type="GO" id="GO:0045905">
    <property type="term" value="P:positive regulation of translational termination"/>
    <property type="evidence" value="ECO:0007669"/>
    <property type="project" value="UniProtKB-UniRule"/>
</dbReference>
<evidence type="ECO:0000256" key="5">
    <source>
        <dbReference type="ARBA" id="ARBA00022528"/>
    </source>
</evidence>
<feature type="domain" description="Translation initiation factor 5A C-terminal" evidence="12">
    <location>
        <begin position="80"/>
        <end position="152"/>
    </location>
</feature>
<dbReference type="EMBL" id="HBFS01020062">
    <property type="protein sequence ID" value="CAD8920200.1"/>
    <property type="molecule type" value="Transcribed_RNA"/>
</dbReference>
<keyword evidence="10 11" id="KW-0385">Hypusine</keyword>
<dbReference type="InterPro" id="IPR008991">
    <property type="entry name" value="Translation_prot_SH3-like_sf"/>
</dbReference>
<comment type="function">
    <text evidence="11">Translation factor that promotes translation elongation and termination, particularly upon ribosome stalling at specific amino acid sequence contexts. Binds between the exit (E) and peptidyl (P) site of the ribosome and promotes rescue of stalled ribosome: specifically required for efficient translation of polyproline-containing peptides as well as other motifs that stall the ribosome. Acts as ribosome quality control (RQC) cofactor by joining the RQC complex to facilitate peptidyl transfer during CAT tailing step.</text>
</comment>
<dbReference type="Pfam" id="PF21485">
    <property type="entry name" value="IF5A-like_N"/>
    <property type="match status" value="1"/>
</dbReference>
<keyword evidence="5" id="KW-0150">Chloroplast</keyword>
<organism evidence="13">
    <name type="scientific">Bicosoecida sp. CB-2014</name>
    <dbReference type="NCBI Taxonomy" id="1486930"/>
    <lineage>
        <taxon>Eukaryota</taxon>
        <taxon>Sar</taxon>
        <taxon>Stramenopiles</taxon>
        <taxon>Bigyra</taxon>
        <taxon>Opalozoa</taxon>
        <taxon>Bicosoecida</taxon>
    </lineage>
</organism>
<keyword evidence="4" id="KW-0963">Cytoplasm</keyword>
<evidence type="ECO:0000256" key="2">
    <source>
        <dbReference type="ARBA" id="ARBA00004496"/>
    </source>
</evidence>
<dbReference type="InterPro" id="IPR014722">
    <property type="entry name" value="Rib_uL2_dom2"/>
</dbReference>
<comment type="PTM">
    <text evidence="11">eIF-5A seems to be the only eukaryotic protein to have a hypusine residue which is a post-translational modification of a lysine by the addition of a butylamino group.</text>
</comment>
<dbReference type="AlphaFoldDB" id="A0A7S1GB90"/>
<name>A0A7S1GB90_9STRA</name>
<evidence type="ECO:0000256" key="3">
    <source>
        <dbReference type="ARBA" id="ARBA00006016"/>
    </source>
</evidence>
<dbReference type="SMART" id="SM01376">
    <property type="entry name" value="eIF-5a"/>
    <property type="match status" value="1"/>
</dbReference>
<evidence type="ECO:0000256" key="8">
    <source>
        <dbReference type="ARBA" id="ARBA00022884"/>
    </source>
</evidence>
<dbReference type="InterPro" id="IPR012340">
    <property type="entry name" value="NA-bd_OB-fold"/>
</dbReference>
<dbReference type="FunFam" id="2.40.50.140:FF:000034">
    <property type="entry name" value="Eukaryotic translation initiation factor 5A"/>
    <property type="match status" value="1"/>
</dbReference>
<evidence type="ECO:0000256" key="10">
    <source>
        <dbReference type="ARBA" id="ARBA00023071"/>
    </source>
</evidence>
<comment type="subcellular location">
    <subcellularLocation>
        <location evidence="2">Cytoplasm</location>
    </subcellularLocation>
    <subcellularLocation>
        <location evidence="1">Plastid</location>
        <location evidence="1">Chloroplast</location>
    </subcellularLocation>
</comment>
<reference evidence="13" key="1">
    <citation type="submission" date="2021-01" db="EMBL/GenBank/DDBJ databases">
        <authorList>
            <person name="Corre E."/>
            <person name="Pelletier E."/>
            <person name="Niang G."/>
            <person name="Scheremetjew M."/>
            <person name="Finn R."/>
            <person name="Kale V."/>
            <person name="Holt S."/>
            <person name="Cochrane G."/>
            <person name="Meng A."/>
            <person name="Brown T."/>
            <person name="Cohen L."/>
        </authorList>
    </citation>
    <scope>NUCLEOTIDE SEQUENCE</scope>
    <source>
        <strain evidence="13">Ms1</strain>
    </source>
</reference>
<dbReference type="PROSITE" id="PS00302">
    <property type="entry name" value="IF5A_HYPUSINE"/>
    <property type="match status" value="1"/>
</dbReference>